<evidence type="ECO:0000313" key="2">
    <source>
        <dbReference type="Proteomes" id="UP000790709"/>
    </source>
</evidence>
<sequence length="410" mass="46560">MGEDAPLDDGYIEPSKPREEVRQEPYPLPKDFEWSVLDINDPKQIKEVYDLLSLNYVEDDDASFRFQYSAEFLEWALKPPGYYKEWHLGVRVSSNKKLVAFISGVPVTLRVRGNVFRASEINYLCVHKKLRSKRLAPVLIKEITRQCNLLGIFQAIYTAGVVLPTPVSTCRYFHRSLNIPKLIDVKFTFVPRSMTLARMIRVFKTAAVPHLGGLREMEEKDVSQVAELFTRYMQRFDMAPVMTLDEVRHQFLSGRGDLESPSEKYRRPGQVVWTYVVENPETRRITDFFSFYSLPSTIINHPKHNLLEAAYLFYYATDVVFDAGSEHNGTLNKRLSSLVGDALIIANQAGFDVFNALTLMDNVGFLEDLKFGAGDGLLNFYLYNWRTAPLAGVKAIGGVDAGKGVGVVML</sequence>
<name>A0ACB8BW31_9AGAM</name>
<gene>
    <name evidence="1" type="ORF">BV22DRAFT_106761</name>
</gene>
<dbReference type="Proteomes" id="UP000790709">
    <property type="component" value="Unassembled WGS sequence"/>
</dbReference>
<protein>
    <submittedName>
        <fullName evidence="1">N-myristoyl transferase</fullName>
    </submittedName>
</protein>
<comment type="caution">
    <text evidence="1">The sequence shown here is derived from an EMBL/GenBank/DDBJ whole genome shotgun (WGS) entry which is preliminary data.</text>
</comment>
<organism evidence="1 2">
    <name type="scientific">Leucogyrophana mollusca</name>
    <dbReference type="NCBI Taxonomy" id="85980"/>
    <lineage>
        <taxon>Eukaryota</taxon>
        <taxon>Fungi</taxon>
        <taxon>Dikarya</taxon>
        <taxon>Basidiomycota</taxon>
        <taxon>Agaricomycotina</taxon>
        <taxon>Agaricomycetes</taxon>
        <taxon>Agaricomycetidae</taxon>
        <taxon>Boletales</taxon>
        <taxon>Boletales incertae sedis</taxon>
        <taxon>Leucogyrophana</taxon>
    </lineage>
</organism>
<accession>A0ACB8BW31</accession>
<keyword evidence="1" id="KW-0808">Transferase</keyword>
<evidence type="ECO:0000313" key="1">
    <source>
        <dbReference type="EMBL" id="KAH7929741.1"/>
    </source>
</evidence>
<reference evidence="1" key="1">
    <citation type="journal article" date="2021" name="New Phytol.">
        <title>Evolutionary innovations through gain and loss of genes in the ectomycorrhizal Boletales.</title>
        <authorList>
            <person name="Wu G."/>
            <person name="Miyauchi S."/>
            <person name="Morin E."/>
            <person name="Kuo A."/>
            <person name="Drula E."/>
            <person name="Varga T."/>
            <person name="Kohler A."/>
            <person name="Feng B."/>
            <person name="Cao Y."/>
            <person name="Lipzen A."/>
            <person name="Daum C."/>
            <person name="Hundley H."/>
            <person name="Pangilinan J."/>
            <person name="Johnson J."/>
            <person name="Barry K."/>
            <person name="LaButti K."/>
            <person name="Ng V."/>
            <person name="Ahrendt S."/>
            <person name="Min B."/>
            <person name="Choi I.G."/>
            <person name="Park H."/>
            <person name="Plett J.M."/>
            <person name="Magnuson J."/>
            <person name="Spatafora J.W."/>
            <person name="Nagy L.G."/>
            <person name="Henrissat B."/>
            <person name="Grigoriev I.V."/>
            <person name="Yang Z.L."/>
            <person name="Xu J."/>
            <person name="Martin F.M."/>
        </authorList>
    </citation>
    <scope>NUCLEOTIDE SEQUENCE</scope>
    <source>
        <strain evidence="1">KUC20120723A-06</strain>
    </source>
</reference>
<dbReference type="EMBL" id="MU266338">
    <property type="protein sequence ID" value="KAH7929741.1"/>
    <property type="molecule type" value="Genomic_DNA"/>
</dbReference>
<proteinExistence type="predicted"/>
<keyword evidence="2" id="KW-1185">Reference proteome</keyword>